<keyword evidence="2" id="KW-1185">Reference proteome</keyword>
<dbReference type="InterPro" id="IPR013382">
    <property type="entry name" value="CRISPR-assoc_prot_Cse2"/>
</dbReference>
<gene>
    <name evidence="1" type="ORF">DAETH_25440</name>
</gene>
<proteinExistence type="predicted"/>
<evidence type="ECO:0008006" key="3">
    <source>
        <dbReference type="Google" id="ProtNLM"/>
    </source>
</evidence>
<name>A0ABN6RGU5_9DEIO</name>
<protein>
    <recommendedName>
        <fullName evidence="3">Type I-E CRISPR-associated protein Cse2/CasB</fullName>
    </recommendedName>
</protein>
<dbReference type="Gene3D" id="1.10.520.40">
    <property type="entry name" value="CRISPR-associated protein Cse2"/>
    <property type="match status" value="1"/>
</dbReference>
<sequence>MTAEEEKKPQERQTQRQKQLEKWQRFFESLAEFDRGQLAKLRQSLANRPARFLTGTLYAAGLENETRVEWQRDVLELVAGLFSLVERPHDEQTEAEAERQKRKQQPLGLLLGELHVAQNRKSGRKLDAPSSIESRFLALLDADAEALPYQLRQALTLLKANDTKPDWARLTNDLMLWQTRLGDGIRREWSDAFYTEAAKQIRAEANTIDTPEPELAPEDPA</sequence>
<dbReference type="NCBIfam" id="TIGR02548">
    <property type="entry name" value="casB_cse2"/>
    <property type="match status" value="1"/>
</dbReference>
<evidence type="ECO:0000313" key="1">
    <source>
        <dbReference type="EMBL" id="BDP42575.1"/>
    </source>
</evidence>
<organism evidence="1 2">
    <name type="scientific">Deinococcus aetherius</name>
    <dbReference type="NCBI Taxonomy" id="200252"/>
    <lineage>
        <taxon>Bacteria</taxon>
        <taxon>Thermotogati</taxon>
        <taxon>Deinococcota</taxon>
        <taxon>Deinococci</taxon>
        <taxon>Deinococcales</taxon>
        <taxon>Deinococcaceae</taxon>
        <taxon>Deinococcus</taxon>
    </lineage>
</organism>
<reference evidence="1" key="1">
    <citation type="submission" date="2022-07" db="EMBL/GenBank/DDBJ databases">
        <title>Complete Genome Sequence of the Radioresistant Bacterium Deinococcus aetherius ST0316, Isolated from the Air Dust collected in Lower Stratosphere above Japan.</title>
        <authorList>
            <person name="Satoh K."/>
            <person name="Hagiwara K."/>
            <person name="Katsumata K."/>
            <person name="Kubo A."/>
            <person name="Yokobori S."/>
            <person name="Yamagishi A."/>
            <person name="Oono Y."/>
            <person name="Narumi I."/>
        </authorList>
    </citation>
    <scope>NUCLEOTIDE SEQUENCE</scope>
    <source>
        <strain evidence="1">ST0316</strain>
    </source>
</reference>
<dbReference type="Pfam" id="PF09485">
    <property type="entry name" value="CRISPR_Cse2"/>
    <property type="match status" value="1"/>
</dbReference>
<accession>A0ABN6RGU5</accession>
<dbReference type="Proteomes" id="UP001064971">
    <property type="component" value="Chromosome"/>
</dbReference>
<evidence type="ECO:0000313" key="2">
    <source>
        <dbReference type="Proteomes" id="UP001064971"/>
    </source>
</evidence>
<dbReference type="RefSeq" id="WP_264775267.1">
    <property type="nucleotide sequence ID" value="NZ_AP026560.1"/>
</dbReference>
<dbReference type="EMBL" id="AP026560">
    <property type="protein sequence ID" value="BDP42575.1"/>
    <property type="molecule type" value="Genomic_DNA"/>
</dbReference>
<dbReference type="InterPro" id="IPR038287">
    <property type="entry name" value="Cse2_sf"/>
</dbReference>